<dbReference type="AlphaFoldDB" id="A0AA39J9J9"/>
<organism evidence="1 2">
    <name type="scientific">Armillaria tabescens</name>
    <name type="common">Ringless honey mushroom</name>
    <name type="synonym">Agaricus tabescens</name>
    <dbReference type="NCBI Taxonomy" id="1929756"/>
    <lineage>
        <taxon>Eukaryota</taxon>
        <taxon>Fungi</taxon>
        <taxon>Dikarya</taxon>
        <taxon>Basidiomycota</taxon>
        <taxon>Agaricomycotina</taxon>
        <taxon>Agaricomycetes</taxon>
        <taxon>Agaricomycetidae</taxon>
        <taxon>Agaricales</taxon>
        <taxon>Marasmiineae</taxon>
        <taxon>Physalacriaceae</taxon>
        <taxon>Desarmillaria</taxon>
    </lineage>
</organism>
<dbReference type="RefSeq" id="XP_060322576.1">
    <property type="nucleotide sequence ID" value="XM_060468217.1"/>
</dbReference>
<sequence length="122" mass="13944">MWSLTLRYGWRSPKNEKMGFIWLRKAADLALGMGGKEEIKNELVLAMYGVGRCFFPGWGDQKNVVVSYSRWNDSNCCPDAQSDLAFFLANRKGCKHHEHTPVSNTDRSDFFKFLSLDTDVGE</sequence>
<dbReference type="Gene3D" id="1.25.40.10">
    <property type="entry name" value="Tetratricopeptide repeat domain"/>
    <property type="match status" value="1"/>
</dbReference>
<dbReference type="GeneID" id="85351765"/>
<evidence type="ECO:0000313" key="1">
    <source>
        <dbReference type="EMBL" id="KAK0437304.1"/>
    </source>
</evidence>
<proteinExistence type="predicted"/>
<dbReference type="Proteomes" id="UP001175211">
    <property type="component" value="Unassembled WGS sequence"/>
</dbReference>
<accession>A0AA39J9J9</accession>
<dbReference type="EMBL" id="JAUEPS010000113">
    <property type="protein sequence ID" value="KAK0437304.1"/>
    <property type="molecule type" value="Genomic_DNA"/>
</dbReference>
<dbReference type="InterPro" id="IPR011990">
    <property type="entry name" value="TPR-like_helical_dom_sf"/>
</dbReference>
<name>A0AA39J9J9_ARMTA</name>
<protein>
    <submittedName>
        <fullName evidence="1">Uncharacterized protein</fullName>
    </submittedName>
</protein>
<evidence type="ECO:0000313" key="2">
    <source>
        <dbReference type="Proteomes" id="UP001175211"/>
    </source>
</evidence>
<gene>
    <name evidence="1" type="ORF">EV420DRAFT_1280722</name>
</gene>
<reference evidence="1" key="1">
    <citation type="submission" date="2023-06" db="EMBL/GenBank/DDBJ databases">
        <authorList>
            <consortium name="Lawrence Berkeley National Laboratory"/>
            <person name="Ahrendt S."/>
            <person name="Sahu N."/>
            <person name="Indic B."/>
            <person name="Wong-Bajracharya J."/>
            <person name="Merenyi Z."/>
            <person name="Ke H.-M."/>
            <person name="Monk M."/>
            <person name="Kocsube S."/>
            <person name="Drula E."/>
            <person name="Lipzen A."/>
            <person name="Balint B."/>
            <person name="Henrissat B."/>
            <person name="Andreopoulos B."/>
            <person name="Martin F.M."/>
            <person name="Harder C.B."/>
            <person name="Rigling D."/>
            <person name="Ford K.L."/>
            <person name="Foster G.D."/>
            <person name="Pangilinan J."/>
            <person name="Papanicolaou A."/>
            <person name="Barry K."/>
            <person name="LaButti K."/>
            <person name="Viragh M."/>
            <person name="Koriabine M."/>
            <person name="Yan M."/>
            <person name="Riley R."/>
            <person name="Champramary S."/>
            <person name="Plett K.L."/>
            <person name="Tsai I.J."/>
            <person name="Slot J."/>
            <person name="Sipos G."/>
            <person name="Plett J."/>
            <person name="Nagy L.G."/>
            <person name="Grigoriev I.V."/>
        </authorList>
    </citation>
    <scope>NUCLEOTIDE SEQUENCE</scope>
    <source>
        <strain evidence="1">CCBAS 213</strain>
    </source>
</reference>
<keyword evidence="2" id="KW-1185">Reference proteome</keyword>
<comment type="caution">
    <text evidence="1">The sequence shown here is derived from an EMBL/GenBank/DDBJ whole genome shotgun (WGS) entry which is preliminary data.</text>
</comment>